<dbReference type="CDD" id="cd07561">
    <property type="entry name" value="Peptidase_S41_CPP_like"/>
    <property type="match status" value="1"/>
</dbReference>
<keyword evidence="1" id="KW-0732">Signal</keyword>
<organism evidence="3 4">
    <name type="scientific">Flavobacterium hankyongi</name>
    <dbReference type="NCBI Taxonomy" id="1176532"/>
    <lineage>
        <taxon>Bacteria</taxon>
        <taxon>Pseudomonadati</taxon>
        <taxon>Bacteroidota</taxon>
        <taxon>Flavobacteriia</taxon>
        <taxon>Flavobacteriales</taxon>
        <taxon>Flavobacteriaceae</taxon>
        <taxon>Flavobacterium</taxon>
    </lineage>
</organism>
<dbReference type="PROSITE" id="PS51257">
    <property type="entry name" value="PROKAR_LIPOPROTEIN"/>
    <property type="match status" value="1"/>
</dbReference>
<dbReference type="InterPro" id="IPR029045">
    <property type="entry name" value="ClpP/crotonase-like_dom_sf"/>
</dbReference>
<dbReference type="SUPFAM" id="SSF52096">
    <property type="entry name" value="ClpP/crotonase"/>
    <property type="match status" value="1"/>
</dbReference>
<dbReference type="Proteomes" id="UP001500141">
    <property type="component" value="Unassembled WGS sequence"/>
</dbReference>
<dbReference type="InterPro" id="IPR041613">
    <property type="entry name" value="Pept_S41_N"/>
</dbReference>
<feature type="chain" id="PRO_5045080530" description="Tail specific protease domain-containing protein" evidence="1">
    <location>
        <begin position="22"/>
        <end position="476"/>
    </location>
</feature>
<evidence type="ECO:0000256" key="1">
    <source>
        <dbReference type="SAM" id="SignalP"/>
    </source>
</evidence>
<proteinExistence type="predicted"/>
<dbReference type="InterPro" id="IPR005151">
    <property type="entry name" value="Tail-specific_protease"/>
</dbReference>
<protein>
    <recommendedName>
        <fullName evidence="2">Tail specific protease domain-containing protein</fullName>
    </recommendedName>
</protein>
<evidence type="ECO:0000313" key="4">
    <source>
        <dbReference type="Proteomes" id="UP001500141"/>
    </source>
</evidence>
<dbReference type="Pfam" id="PF18294">
    <property type="entry name" value="Pept_S41_N"/>
    <property type="match status" value="1"/>
</dbReference>
<dbReference type="Gene3D" id="3.90.226.10">
    <property type="entry name" value="2-enoyl-CoA Hydratase, Chain A, domain 1"/>
    <property type="match status" value="1"/>
</dbReference>
<dbReference type="Pfam" id="PF03572">
    <property type="entry name" value="Peptidase_S41"/>
    <property type="match status" value="1"/>
</dbReference>
<dbReference type="SMART" id="SM00245">
    <property type="entry name" value="TSPc"/>
    <property type="match status" value="1"/>
</dbReference>
<dbReference type="RefSeq" id="WP_264544727.1">
    <property type="nucleotide sequence ID" value="NZ_BAABIP010000018.1"/>
</dbReference>
<feature type="signal peptide" evidence="1">
    <location>
        <begin position="1"/>
        <end position="21"/>
    </location>
</feature>
<keyword evidence="4" id="KW-1185">Reference proteome</keyword>
<dbReference type="Gene3D" id="2.30.42.10">
    <property type="match status" value="1"/>
</dbReference>
<dbReference type="PANTHER" id="PTHR32060">
    <property type="entry name" value="TAIL-SPECIFIC PROTEASE"/>
    <property type="match status" value="1"/>
</dbReference>
<dbReference type="Gene3D" id="3.30.750.170">
    <property type="match status" value="1"/>
</dbReference>
<accession>A0ABP9A2W0</accession>
<dbReference type="PANTHER" id="PTHR32060:SF30">
    <property type="entry name" value="CARBOXY-TERMINAL PROCESSING PROTEASE CTPA"/>
    <property type="match status" value="1"/>
</dbReference>
<gene>
    <name evidence="3" type="ORF">GCM10023230_23740</name>
</gene>
<dbReference type="InterPro" id="IPR036034">
    <property type="entry name" value="PDZ_sf"/>
</dbReference>
<evidence type="ECO:0000259" key="2">
    <source>
        <dbReference type="SMART" id="SM00245"/>
    </source>
</evidence>
<name>A0ABP9A2W0_9FLAO</name>
<sequence>MKAFTKSILFLLLFGAFIISCEDYDDNPSSYPIQNFIWKGLNGYYLYQPDIPDLSDSKFYIQKDLDNYLSNFSSPKSLFESLIYQRSTIDKYSVLYSDYTKLEQALSGSSDSNGLEYGLNYKSGSTTDIFGWVKYIMPNSDASTKNIQRGTIFYAVNGTPLTISNYRSLLANTSYTLNLADYNNGAITPNGQSVSLVKGSYTENPVLIKNIHVLGSRKVGYLMYNGFYGAYENQLNDAFGYLKGEGITHLVLDLRYNSGGSVATATRLASMITGQFTGQVFAKQQWNPKLMARLDPSSLNNLFTNSTNSGSTLNNLNLNKVYILTTKSTASASELVINSLKPYIDVVQIGTTTTGKNVGSITLYDSDDYTKQNINPDHKYAMQPIVLKIVDKNGFGDYAQGISPTSQNTLAENIGNLGILGNASEPYLAKVLDLIANGGKMAIPKTFKVFNEVSEIGERDLSKEMYINEIPLKKQF</sequence>
<dbReference type="EMBL" id="BAABIP010000018">
    <property type="protein sequence ID" value="GAA4772532.1"/>
    <property type="molecule type" value="Genomic_DNA"/>
</dbReference>
<reference evidence="4" key="1">
    <citation type="journal article" date="2019" name="Int. J. Syst. Evol. Microbiol.">
        <title>The Global Catalogue of Microorganisms (GCM) 10K type strain sequencing project: providing services to taxonomists for standard genome sequencing and annotation.</title>
        <authorList>
            <consortium name="The Broad Institute Genomics Platform"/>
            <consortium name="The Broad Institute Genome Sequencing Center for Infectious Disease"/>
            <person name="Wu L."/>
            <person name="Ma J."/>
        </authorList>
    </citation>
    <scope>NUCLEOTIDE SEQUENCE [LARGE SCALE GENOMIC DNA]</scope>
    <source>
        <strain evidence="4">JCM 18198</strain>
    </source>
</reference>
<comment type="caution">
    <text evidence="3">The sequence shown here is derived from an EMBL/GenBank/DDBJ whole genome shotgun (WGS) entry which is preliminary data.</text>
</comment>
<feature type="domain" description="Tail specific protease" evidence="2">
    <location>
        <begin position="189"/>
        <end position="409"/>
    </location>
</feature>
<evidence type="ECO:0000313" key="3">
    <source>
        <dbReference type="EMBL" id="GAA4772532.1"/>
    </source>
</evidence>